<dbReference type="InterPro" id="IPR050508">
    <property type="entry name" value="Methyltransf_Superfamily"/>
</dbReference>
<reference evidence="3" key="1">
    <citation type="journal article" date="2019" name="Int. J. Syst. Evol. Microbiol.">
        <title>The Global Catalogue of Microorganisms (GCM) 10K type strain sequencing project: providing services to taxonomists for standard genome sequencing and annotation.</title>
        <authorList>
            <consortium name="The Broad Institute Genomics Platform"/>
            <consortium name="The Broad Institute Genome Sequencing Center for Infectious Disease"/>
            <person name="Wu L."/>
            <person name="Ma J."/>
        </authorList>
    </citation>
    <scope>NUCLEOTIDE SEQUENCE [LARGE SCALE GENOMIC DNA]</scope>
    <source>
        <strain evidence="3">CGMCC 1.15053</strain>
    </source>
</reference>
<dbReference type="GO" id="GO:0032259">
    <property type="term" value="P:methylation"/>
    <property type="evidence" value="ECO:0007669"/>
    <property type="project" value="UniProtKB-KW"/>
</dbReference>
<keyword evidence="2" id="KW-0489">Methyltransferase</keyword>
<name>A0ABW1DLF2_9DEIO</name>
<dbReference type="EC" id="2.1.1.222" evidence="2"/>
<keyword evidence="2" id="KW-0808">Transferase</keyword>
<organism evidence="2 3">
    <name type="scientific">Deinococcus petrolearius</name>
    <dbReference type="NCBI Taxonomy" id="1751295"/>
    <lineage>
        <taxon>Bacteria</taxon>
        <taxon>Thermotogati</taxon>
        <taxon>Deinococcota</taxon>
        <taxon>Deinococci</taxon>
        <taxon>Deinococcales</taxon>
        <taxon>Deinococcaceae</taxon>
        <taxon>Deinococcus</taxon>
    </lineage>
</organism>
<dbReference type="SUPFAM" id="SSF53335">
    <property type="entry name" value="S-adenosyl-L-methionine-dependent methyltransferases"/>
    <property type="match status" value="1"/>
</dbReference>
<dbReference type="CDD" id="cd02440">
    <property type="entry name" value="AdoMet_MTases"/>
    <property type="match status" value="1"/>
</dbReference>
<accession>A0ABW1DLF2</accession>
<sequence length="278" mass="30672">MHRTYDAVGVQAFYDGYGEREWHRLLTRPSDEVSFHVHRHYLARFVQPEARVLEIGAGPGRFTIELARLGARVTVGDLSLTQLRLNAHFVREADCERGVAARLLLDAVDLSRFPSGSFDVVVCYGGVLSYLFDRAGDALGEMLRVVRPGGEVLLSVMSHLYNLRKRDVLVRLPLLTGDGETDLFGDGDYCGPLADGHEMRLYRFETLEALCAGQGGTVVAASAVNCLSAGNDDALVEVRARPELWARFLAWELREGARRGALDAGHHLLAVVRRNGQA</sequence>
<evidence type="ECO:0000259" key="1">
    <source>
        <dbReference type="Pfam" id="PF08241"/>
    </source>
</evidence>
<evidence type="ECO:0000313" key="2">
    <source>
        <dbReference type="EMBL" id="MFC5849105.1"/>
    </source>
</evidence>
<dbReference type="Gene3D" id="3.40.50.150">
    <property type="entry name" value="Vaccinia Virus protein VP39"/>
    <property type="match status" value="1"/>
</dbReference>
<dbReference type="PANTHER" id="PTHR42912">
    <property type="entry name" value="METHYLTRANSFERASE"/>
    <property type="match status" value="1"/>
</dbReference>
<dbReference type="GO" id="GO:0102208">
    <property type="term" value="F:2-polyprenyl-6-hydroxyphenol methylase activity"/>
    <property type="evidence" value="ECO:0007669"/>
    <property type="project" value="UniProtKB-EC"/>
</dbReference>
<dbReference type="EMBL" id="JBHSOH010000014">
    <property type="protein sequence ID" value="MFC5849105.1"/>
    <property type="molecule type" value="Genomic_DNA"/>
</dbReference>
<comment type="caution">
    <text evidence="2">The sequence shown here is derived from an EMBL/GenBank/DDBJ whole genome shotgun (WGS) entry which is preliminary data.</text>
</comment>
<dbReference type="GO" id="GO:0061542">
    <property type="term" value="F:3-demethylubiquinol 3-O-methyltransferase activity"/>
    <property type="evidence" value="ECO:0007669"/>
    <property type="project" value="UniProtKB-EC"/>
</dbReference>
<gene>
    <name evidence="2" type="ORF">ACFPQ6_12370</name>
</gene>
<dbReference type="InterPro" id="IPR013216">
    <property type="entry name" value="Methyltransf_11"/>
</dbReference>
<keyword evidence="3" id="KW-1185">Reference proteome</keyword>
<dbReference type="EC" id="2.1.1.64" evidence="2"/>
<dbReference type="InterPro" id="IPR029063">
    <property type="entry name" value="SAM-dependent_MTases_sf"/>
</dbReference>
<protein>
    <submittedName>
        <fullName evidence="2">Class I SAM-dependent methyltransferase</fullName>
        <ecNumber evidence="2">2.1.1.222</ecNumber>
        <ecNumber evidence="2">2.1.1.64</ecNumber>
    </submittedName>
</protein>
<dbReference type="Pfam" id="PF08241">
    <property type="entry name" value="Methyltransf_11"/>
    <property type="match status" value="1"/>
</dbReference>
<evidence type="ECO:0000313" key="3">
    <source>
        <dbReference type="Proteomes" id="UP001595979"/>
    </source>
</evidence>
<dbReference type="Proteomes" id="UP001595979">
    <property type="component" value="Unassembled WGS sequence"/>
</dbReference>
<proteinExistence type="predicted"/>
<dbReference type="RefSeq" id="WP_380049813.1">
    <property type="nucleotide sequence ID" value="NZ_JBHSOH010000014.1"/>
</dbReference>
<feature type="domain" description="Methyltransferase type 11" evidence="1">
    <location>
        <begin position="53"/>
        <end position="153"/>
    </location>
</feature>